<accession>A0A6A5V1J6</accession>
<feature type="compositionally biased region" description="Low complexity" evidence="1">
    <location>
        <begin position="21"/>
        <end position="47"/>
    </location>
</feature>
<evidence type="ECO:0000313" key="5">
    <source>
        <dbReference type="Proteomes" id="UP000800036"/>
    </source>
</evidence>
<feature type="compositionally biased region" description="Polar residues" evidence="1">
    <location>
        <begin position="683"/>
        <end position="695"/>
    </location>
</feature>
<feature type="chain" id="PRO_5025462859" description="SPT23/MGA2-like DNA-binding domain-containing protein" evidence="2">
    <location>
        <begin position="28"/>
        <end position="734"/>
    </location>
</feature>
<dbReference type="InterPro" id="IPR057962">
    <property type="entry name" value="SPT23_MGA2_DBD"/>
</dbReference>
<feature type="region of interest" description="Disordered" evidence="1">
    <location>
        <begin position="21"/>
        <end position="58"/>
    </location>
</feature>
<evidence type="ECO:0000256" key="1">
    <source>
        <dbReference type="SAM" id="MobiDB-lite"/>
    </source>
</evidence>
<sequence>MPASVRLSVVPLLPLLLLLSSSSSSSSSPWCSSRGAAASRAQQQPQPTRREMHRARAGTWRPWRIALEQRERAGPGSHPQHHPSFCLPLTPPSSDVHLLAIPARCTTPQAMEVPPGAGPFFPADDDSFFQDSFPSTVNPEDLHQTTNILLEDLDISSTHSNSHFYPEIAAHDSGVDLQAHWSAPLKQGSTEPYDHFLNMGDSPLAANTPSPATDMIFSGTNSPRDCFRDSSLVSSPDATGPVPKEEPEVPEGADTWDYAPDAILIPQSRDVPRVHLTPDKTKTRAETQIKMTLIMDPLDHIDCIRFPRKTLAKPKHFASEEEKQETEAKGRVLYMDVYLVCATAVENAQDRQRAMRRAAGSEEIPRRPEGVTITDLDKDDPSHPQNGGEVLICDGCKERERKRYDRKKKRGEDEEEFTKYENDRVIMINEKEYKKLNEVDGGDLHFSSRARQVEFAMRIACYCRHQEEKSPQGYRVIFTFTLGNTVLMQHLSDVFHITDDHKNKEPSSDMIPPHIAIPIPPGYNLQYHHQSNVVVPMYQQPDSYAASLSAYSQPPTPIVSPQFASPMSPIDAGFPQSIPPNMPQSMPPSMNQSMPILPQQARQTTSTFSGTASTNVATYARHQRGQSYYEGPLQSPTSQVAFEPNVLQPNVLQPNGLQPNGLPRPQSLDNFNFSYAPNELPYGQTQQSQYFNSAPPSAGGTPVNLSRPASPTWEQGPNKKGKMLRNGYFSGQWE</sequence>
<evidence type="ECO:0000259" key="3">
    <source>
        <dbReference type="Pfam" id="PF25603"/>
    </source>
</evidence>
<dbReference type="Proteomes" id="UP000800036">
    <property type="component" value="Unassembled WGS sequence"/>
</dbReference>
<organism evidence="4 5">
    <name type="scientific">Bimuria novae-zelandiae CBS 107.79</name>
    <dbReference type="NCBI Taxonomy" id="1447943"/>
    <lineage>
        <taxon>Eukaryota</taxon>
        <taxon>Fungi</taxon>
        <taxon>Dikarya</taxon>
        <taxon>Ascomycota</taxon>
        <taxon>Pezizomycotina</taxon>
        <taxon>Dothideomycetes</taxon>
        <taxon>Pleosporomycetidae</taxon>
        <taxon>Pleosporales</taxon>
        <taxon>Massarineae</taxon>
        <taxon>Didymosphaeriaceae</taxon>
        <taxon>Bimuria</taxon>
    </lineage>
</organism>
<dbReference type="Pfam" id="PF25603">
    <property type="entry name" value="SPT23_MGA2_DBD"/>
    <property type="match status" value="2"/>
</dbReference>
<feature type="region of interest" description="Disordered" evidence="1">
    <location>
        <begin position="231"/>
        <end position="254"/>
    </location>
</feature>
<feature type="region of interest" description="Disordered" evidence="1">
    <location>
        <begin position="649"/>
        <end position="734"/>
    </location>
</feature>
<evidence type="ECO:0000313" key="4">
    <source>
        <dbReference type="EMBL" id="KAF1970109.1"/>
    </source>
</evidence>
<reference evidence="4" key="1">
    <citation type="journal article" date="2020" name="Stud. Mycol.">
        <title>101 Dothideomycetes genomes: a test case for predicting lifestyles and emergence of pathogens.</title>
        <authorList>
            <person name="Haridas S."/>
            <person name="Albert R."/>
            <person name="Binder M."/>
            <person name="Bloem J."/>
            <person name="Labutti K."/>
            <person name="Salamov A."/>
            <person name="Andreopoulos B."/>
            <person name="Baker S."/>
            <person name="Barry K."/>
            <person name="Bills G."/>
            <person name="Bluhm B."/>
            <person name="Cannon C."/>
            <person name="Castanera R."/>
            <person name="Culley D."/>
            <person name="Daum C."/>
            <person name="Ezra D."/>
            <person name="Gonzalez J."/>
            <person name="Henrissat B."/>
            <person name="Kuo A."/>
            <person name="Liang C."/>
            <person name="Lipzen A."/>
            <person name="Lutzoni F."/>
            <person name="Magnuson J."/>
            <person name="Mondo S."/>
            <person name="Nolan M."/>
            <person name="Ohm R."/>
            <person name="Pangilinan J."/>
            <person name="Park H.-J."/>
            <person name="Ramirez L."/>
            <person name="Alfaro M."/>
            <person name="Sun H."/>
            <person name="Tritt A."/>
            <person name="Yoshinaga Y."/>
            <person name="Zwiers L.-H."/>
            <person name="Turgeon B."/>
            <person name="Goodwin S."/>
            <person name="Spatafora J."/>
            <person name="Crous P."/>
            <person name="Grigoriev I."/>
        </authorList>
    </citation>
    <scope>NUCLEOTIDE SEQUENCE</scope>
    <source>
        <strain evidence="4">CBS 107.79</strain>
    </source>
</reference>
<keyword evidence="5" id="KW-1185">Reference proteome</keyword>
<feature type="domain" description="SPT23/MGA2-like DNA-binding" evidence="3">
    <location>
        <begin position="388"/>
        <end position="502"/>
    </location>
</feature>
<dbReference type="OrthoDB" id="71307at2759"/>
<gene>
    <name evidence="4" type="ORF">BU23DRAFT_601056</name>
</gene>
<feature type="signal peptide" evidence="2">
    <location>
        <begin position="1"/>
        <end position="27"/>
    </location>
</feature>
<feature type="domain" description="SPT23/MGA2-like DNA-binding" evidence="3">
    <location>
        <begin position="276"/>
        <end position="356"/>
    </location>
</feature>
<evidence type="ECO:0000256" key="2">
    <source>
        <dbReference type="SAM" id="SignalP"/>
    </source>
</evidence>
<dbReference type="EMBL" id="ML976703">
    <property type="protein sequence ID" value="KAF1970109.1"/>
    <property type="molecule type" value="Genomic_DNA"/>
</dbReference>
<proteinExistence type="predicted"/>
<protein>
    <recommendedName>
        <fullName evidence="3">SPT23/MGA2-like DNA-binding domain-containing protein</fullName>
    </recommendedName>
</protein>
<dbReference type="AlphaFoldDB" id="A0A6A5V1J6"/>
<keyword evidence="2" id="KW-0732">Signal</keyword>
<name>A0A6A5V1J6_9PLEO</name>
<feature type="compositionally biased region" description="Polar residues" evidence="1">
    <location>
        <begin position="703"/>
        <end position="715"/>
    </location>
</feature>
<feature type="compositionally biased region" description="Polar residues" evidence="1">
    <location>
        <begin position="649"/>
        <end position="658"/>
    </location>
</feature>